<dbReference type="PROSITE" id="PS00622">
    <property type="entry name" value="HTH_LUXR_1"/>
    <property type="match status" value="1"/>
</dbReference>
<dbReference type="HOGENOM" id="CLU_000445_90_10_3"/>
<dbReference type="GO" id="GO:0003677">
    <property type="term" value="F:DNA binding"/>
    <property type="evidence" value="ECO:0007669"/>
    <property type="project" value="UniProtKB-KW"/>
</dbReference>
<dbReference type="EnsemblBacteria" id="BAC88512">
    <property type="protein sequence ID" value="BAC88512"/>
    <property type="gene ID" value="BAC88512"/>
</dbReference>
<dbReference type="InterPro" id="IPR011006">
    <property type="entry name" value="CheY-like_superfamily"/>
</dbReference>
<dbReference type="Proteomes" id="UP000000557">
    <property type="component" value="Chromosome"/>
</dbReference>
<dbReference type="CDD" id="cd17535">
    <property type="entry name" value="REC_NarL-like"/>
    <property type="match status" value="1"/>
</dbReference>
<reference evidence="8 9" key="1">
    <citation type="journal article" date="2003" name="DNA Res.">
        <title>Complete genome structure of Gloeobacter violaceus PCC 7421, a cyanobacterium that lacks thylakoids.</title>
        <authorList>
            <person name="Nakamura Y."/>
            <person name="Kaneko T."/>
            <person name="Sato S."/>
            <person name="Mimuro M."/>
            <person name="Miyashita H."/>
            <person name="Tsuchiya T."/>
            <person name="Sasamoto S."/>
            <person name="Watanabe A."/>
            <person name="Kawashima K."/>
            <person name="Kishida Y."/>
            <person name="Kiyokawa C."/>
            <person name="Kohara M."/>
            <person name="Matsumoto M."/>
            <person name="Matsuno A."/>
            <person name="Nakazaki N."/>
            <person name="Shimpo S."/>
            <person name="Takeuchi C."/>
            <person name="Yamada M."/>
            <person name="Tabata S."/>
        </authorList>
    </citation>
    <scope>NUCLEOTIDE SEQUENCE [LARGE SCALE GENOMIC DNA]</scope>
    <source>
        <strain evidence="9">ATCC 29082 / PCC 7421</strain>
    </source>
</reference>
<reference evidence="8 9" key="2">
    <citation type="journal article" date="2003" name="DNA Res.">
        <title>Complete genome structure of Gloeobacter violaceus PCC 7421, a cyanobacterium that lacks thylakoids (supplement).</title>
        <authorList>
            <person name="Nakamura Y."/>
            <person name="Kaneko T."/>
            <person name="Sato S."/>
            <person name="Mimuro M."/>
            <person name="Miyashita H."/>
            <person name="Tsuchiya T."/>
            <person name="Sasamoto S."/>
            <person name="Watanabe A."/>
            <person name="Kawashima K."/>
            <person name="Kishida Y."/>
            <person name="Kiyokawa C."/>
            <person name="Kohara M."/>
            <person name="Matsumoto M."/>
            <person name="Matsuno A."/>
            <person name="Nakazaki N."/>
            <person name="Shimpo S."/>
            <person name="Takeuchi C."/>
            <person name="Yamada M."/>
            <person name="Tabata S."/>
        </authorList>
    </citation>
    <scope>NUCLEOTIDE SEQUENCE [LARGE SCALE GENOMIC DNA]</scope>
    <source>
        <strain evidence="9">ATCC 29082 / PCC 7421</strain>
    </source>
</reference>
<dbReference type="SMART" id="SM00421">
    <property type="entry name" value="HTH_LUXR"/>
    <property type="match status" value="1"/>
</dbReference>
<dbReference type="eggNOG" id="COG2197">
    <property type="taxonomic scope" value="Bacteria"/>
</dbReference>
<dbReference type="InterPro" id="IPR016032">
    <property type="entry name" value="Sig_transdc_resp-reg_C-effctor"/>
</dbReference>
<dbReference type="EMBL" id="BA000045">
    <property type="protein sequence ID" value="BAC88512.1"/>
    <property type="molecule type" value="Genomic_DNA"/>
</dbReference>
<dbReference type="Pfam" id="PF00196">
    <property type="entry name" value="GerE"/>
    <property type="match status" value="1"/>
</dbReference>
<dbReference type="OrthoDB" id="9780153at2"/>
<evidence type="ECO:0000256" key="1">
    <source>
        <dbReference type="ARBA" id="ARBA00022553"/>
    </source>
</evidence>
<dbReference type="PANTHER" id="PTHR43214:SF24">
    <property type="entry name" value="TRANSCRIPTIONAL REGULATORY PROTEIN NARL-RELATED"/>
    <property type="match status" value="1"/>
</dbReference>
<dbReference type="SUPFAM" id="SSF52172">
    <property type="entry name" value="CheY-like"/>
    <property type="match status" value="1"/>
</dbReference>
<evidence type="ECO:0000313" key="8">
    <source>
        <dbReference type="EMBL" id="BAC88512.1"/>
    </source>
</evidence>
<name>Q7NN43_GLOVI</name>
<evidence type="ECO:0000256" key="3">
    <source>
        <dbReference type="ARBA" id="ARBA00023125"/>
    </source>
</evidence>
<keyword evidence="2" id="KW-0805">Transcription regulation</keyword>
<dbReference type="PATRIC" id="fig|251221.4.peg.579"/>
<feature type="domain" description="HTH luxR-type" evidence="6">
    <location>
        <begin position="147"/>
        <end position="212"/>
    </location>
</feature>
<dbReference type="PANTHER" id="PTHR43214">
    <property type="entry name" value="TWO-COMPONENT RESPONSE REGULATOR"/>
    <property type="match status" value="1"/>
</dbReference>
<dbReference type="PhylomeDB" id="Q7NN43"/>
<dbReference type="PRINTS" id="PR00038">
    <property type="entry name" value="HTHLUXR"/>
</dbReference>
<proteinExistence type="predicted"/>
<dbReference type="SMART" id="SM00448">
    <property type="entry name" value="REC"/>
    <property type="match status" value="1"/>
</dbReference>
<dbReference type="KEGG" id="gvi:gll0571"/>
<keyword evidence="9" id="KW-1185">Reference proteome</keyword>
<evidence type="ECO:0000313" key="9">
    <source>
        <dbReference type="Proteomes" id="UP000000557"/>
    </source>
</evidence>
<feature type="domain" description="Response regulatory" evidence="7">
    <location>
        <begin position="6"/>
        <end position="122"/>
    </location>
</feature>
<dbReference type="PROSITE" id="PS50043">
    <property type="entry name" value="HTH_LUXR_2"/>
    <property type="match status" value="1"/>
</dbReference>
<dbReference type="CDD" id="cd06170">
    <property type="entry name" value="LuxR_C_like"/>
    <property type="match status" value="1"/>
</dbReference>
<dbReference type="InParanoid" id="Q7NN43"/>
<accession>Q7NN43</accession>
<dbReference type="Gene3D" id="3.40.50.2300">
    <property type="match status" value="1"/>
</dbReference>
<evidence type="ECO:0000256" key="4">
    <source>
        <dbReference type="ARBA" id="ARBA00023163"/>
    </source>
</evidence>
<dbReference type="GO" id="GO:0000160">
    <property type="term" value="P:phosphorelay signal transduction system"/>
    <property type="evidence" value="ECO:0007669"/>
    <property type="project" value="InterPro"/>
</dbReference>
<dbReference type="SUPFAM" id="SSF46894">
    <property type="entry name" value="C-terminal effector domain of the bipartite response regulators"/>
    <property type="match status" value="1"/>
</dbReference>
<organism evidence="8 9">
    <name type="scientific">Gloeobacter violaceus (strain ATCC 29082 / PCC 7421)</name>
    <dbReference type="NCBI Taxonomy" id="251221"/>
    <lineage>
        <taxon>Bacteria</taxon>
        <taxon>Bacillati</taxon>
        <taxon>Cyanobacteriota</taxon>
        <taxon>Cyanophyceae</taxon>
        <taxon>Gloeobacterales</taxon>
        <taxon>Gloeobacteraceae</taxon>
        <taxon>Gloeobacter</taxon>
    </lineage>
</organism>
<dbReference type="AlphaFoldDB" id="Q7NN43"/>
<protein>
    <submittedName>
        <fullName evidence="8">Two-component response regulator</fullName>
    </submittedName>
</protein>
<keyword evidence="1 5" id="KW-0597">Phosphoprotein</keyword>
<dbReference type="Pfam" id="PF00072">
    <property type="entry name" value="Response_reg"/>
    <property type="match status" value="1"/>
</dbReference>
<keyword evidence="3" id="KW-0238">DNA-binding</keyword>
<dbReference type="GO" id="GO:0003700">
    <property type="term" value="F:DNA-binding transcription factor activity"/>
    <property type="evidence" value="ECO:0000318"/>
    <property type="project" value="GO_Central"/>
</dbReference>
<dbReference type="InterPro" id="IPR058245">
    <property type="entry name" value="NreC/VraR/RcsB-like_REC"/>
</dbReference>
<evidence type="ECO:0000256" key="2">
    <source>
        <dbReference type="ARBA" id="ARBA00023015"/>
    </source>
</evidence>
<dbReference type="GO" id="GO:0006355">
    <property type="term" value="P:regulation of DNA-templated transcription"/>
    <property type="evidence" value="ECO:0000318"/>
    <property type="project" value="GO_Central"/>
</dbReference>
<evidence type="ECO:0000259" key="7">
    <source>
        <dbReference type="PROSITE" id="PS50110"/>
    </source>
</evidence>
<feature type="modified residue" description="4-aspartylphosphate" evidence="5">
    <location>
        <position position="57"/>
    </location>
</feature>
<dbReference type="InterPro" id="IPR001789">
    <property type="entry name" value="Sig_transdc_resp-reg_receiver"/>
</dbReference>
<gene>
    <name evidence="8" type="ordered locus">gll0571</name>
</gene>
<evidence type="ECO:0000259" key="6">
    <source>
        <dbReference type="PROSITE" id="PS50043"/>
    </source>
</evidence>
<keyword evidence="4" id="KW-0804">Transcription</keyword>
<dbReference type="InterPro" id="IPR000792">
    <property type="entry name" value="Tscrpt_reg_LuxR_C"/>
</dbReference>
<evidence type="ECO:0000256" key="5">
    <source>
        <dbReference type="PROSITE-ProRule" id="PRU00169"/>
    </source>
</evidence>
<dbReference type="STRING" id="251221.gene:10758044"/>
<dbReference type="PROSITE" id="PS50110">
    <property type="entry name" value="RESPONSE_REGULATORY"/>
    <property type="match status" value="1"/>
</dbReference>
<dbReference type="InterPro" id="IPR039420">
    <property type="entry name" value="WalR-like"/>
</dbReference>
<sequence length="217" mass="23417">MSGRVRVLLVEDDPLFRMGLAMVLRHQPQIELVAEAEDGETALALANRHRPQLVLLDIGLPGLDGRQTLVRLKQEHPEIRVLVLTSREEAGLVQAMLQAGADGYCLKGIGPDRLLTVIREVSAGNGWFDAKVLAQVRSAFAVAPSEPPANAAALTEREREVLGWIARGASNPEIGRQLHISSGTVRVHVHAILRKLGATDRTQAAVLALEKGLIAPP</sequence>